<evidence type="ECO:0000256" key="3">
    <source>
        <dbReference type="SAM" id="Phobius"/>
    </source>
</evidence>
<gene>
    <name evidence="4" type="ORF">N864_21960</name>
</gene>
<dbReference type="Gene3D" id="3.30.70.1880">
    <property type="entry name" value="Protein of unknown function DUF881"/>
    <property type="match status" value="1"/>
</dbReference>
<evidence type="ECO:0000313" key="4">
    <source>
        <dbReference type="EMBL" id="EWT06377.1"/>
    </source>
</evidence>
<dbReference type="Proteomes" id="UP000019494">
    <property type="component" value="Unassembled WGS sequence"/>
</dbReference>
<feature type="transmembrane region" description="Helical" evidence="3">
    <location>
        <begin position="27"/>
        <end position="46"/>
    </location>
</feature>
<dbReference type="InterPro" id="IPR010273">
    <property type="entry name" value="DUF881"/>
</dbReference>
<feature type="coiled-coil region" evidence="2">
    <location>
        <begin position="64"/>
        <end position="91"/>
    </location>
</feature>
<dbReference type="GO" id="GO:0005886">
    <property type="term" value="C:plasma membrane"/>
    <property type="evidence" value="ECO:0007669"/>
    <property type="project" value="TreeGrafter"/>
</dbReference>
<dbReference type="EMBL" id="AWQS01000051">
    <property type="protein sequence ID" value="EWT06377.1"/>
    <property type="molecule type" value="Genomic_DNA"/>
</dbReference>
<protein>
    <submittedName>
        <fullName evidence="4">Membrane protein</fullName>
    </submittedName>
</protein>
<organism evidence="4 5">
    <name type="scientific">Intrasporangium chromatireducens Q5-1</name>
    <dbReference type="NCBI Taxonomy" id="584657"/>
    <lineage>
        <taxon>Bacteria</taxon>
        <taxon>Bacillati</taxon>
        <taxon>Actinomycetota</taxon>
        <taxon>Actinomycetes</taxon>
        <taxon>Micrococcales</taxon>
        <taxon>Intrasporangiaceae</taxon>
        <taxon>Intrasporangium</taxon>
    </lineage>
</organism>
<keyword evidence="3" id="KW-1133">Transmembrane helix</keyword>
<comment type="caution">
    <text evidence="4">The sequence shown here is derived from an EMBL/GenBank/DDBJ whole genome shotgun (WGS) entry which is preliminary data.</text>
</comment>
<accession>W9GMN4</accession>
<dbReference type="AlphaFoldDB" id="W9GMN4"/>
<dbReference type="PANTHER" id="PTHR37313:SF4">
    <property type="entry name" value="CONSERVED MEMBRANE PROTEIN-RELATED"/>
    <property type="match status" value="1"/>
</dbReference>
<dbReference type="PATRIC" id="fig|584657.3.peg.1702"/>
<dbReference type="PANTHER" id="PTHR37313">
    <property type="entry name" value="UPF0749 PROTEIN RV1825"/>
    <property type="match status" value="1"/>
</dbReference>
<evidence type="ECO:0000313" key="5">
    <source>
        <dbReference type="Proteomes" id="UP000019494"/>
    </source>
</evidence>
<name>W9GMN4_9MICO</name>
<proteinExistence type="inferred from homology"/>
<dbReference type="Pfam" id="PF05949">
    <property type="entry name" value="DUF881"/>
    <property type="match status" value="1"/>
</dbReference>
<keyword evidence="3" id="KW-0812">Transmembrane</keyword>
<keyword evidence="2" id="KW-0175">Coiled coil</keyword>
<evidence type="ECO:0000256" key="2">
    <source>
        <dbReference type="SAM" id="Coils"/>
    </source>
</evidence>
<keyword evidence="3" id="KW-0472">Membrane</keyword>
<keyword evidence="5" id="KW-1185">Reference proteome</keyword>
<sequence>MGTTMPDDVEPARDPAAPAPRRRLRTWTVLVPVITAVAGLMFAMSFRAAQGSDLRADRDLPQLILDANERVEAQAARLDTLQHEVDGLSKAQAPRDARLGALTDKADAYAREVGRTPVSGPALTVTLTDSKVSLDSLPAQFTGDDIVVHQQDVQAVVNALWAGGAQAMMIQDQRVIATSAVRCVGNTLILQGRVYSPPYVITAIGDTGRMQRAVTADPTIQIYQQYVAAMGLGWDMSVERQAKFPAYSGSVELSHAQVIP</sequence>
<reference evidence="5" key="1">
    <citation type="submission" date="2013-08" db="EMBL/GenBank/DDBJ databases">
        <title>Intrasporangium oryzae NRRL B-24470.</title>
        <authorList>
            <person name="Liu H."/>
            <person name="Wang G."/>
        </authorList>
    </citation>
    <scope>NUCLEOTIDE SEQUENCE [LARGE SCALE GENOMIC DNA]</scope>
    <source>
        <strain evidence="5">Q5-1</strain>
    </source>
</reference>
<comment type="similarity">
    <text evidence="1">Belongs to the UPF0749 family.</text>
</comment>
<evidence type="ECO:0000256" key="1">
    <source>
        <dbReference type="ARBA" id="ARBA00009108"/>
    </source>
</evidence>